<dbReference type="AlphaFoldDB" id="A0A814UX59"/>
<proteinExistence type="predicted"/>
<reference evidence="2" key="1">
    <citation type="submission" date="2021-02" db="EMBL/GenBank/DDBJ databases">
        <authorList>
            <person name="Nowell W R."/>
        </authorList>
    </citation>
    <scope>NUCLEOTIDE SEQUENCE</scope>
</reference>
<protein>
    <recommendedName>
        <fullName evidence="1">UBC core domain-containing protein</fullName>
    </recommendedName>
</protein>
<evidence type="ECO:0000313" key="2">
    <source>
        <dbReference type="EMBL" id="CAF1179646.1"/>
    </source>
</evidence>
<dbReference type="SUPFAM" id="SSF54495">
    <property type="entry name" value="UBC-like"/>
    <property type="match status" value="1"/>
</dbReference>
<organism evidence="2 4">
    <name type="scientific">Rotaria sordida</name>
    <dbReference type="NCBI Taxonomy" id="392033"/>
    <lineage>
        <taxon>Eukaryota</taxon>
        <taxon>Metazoa</taxon>
        <taxon>Spiralia</taxon>
        <taxon>Gnathifera</taxon>
        <taxon>Rotifera</taxon>
        <taxon>Eurotatoria</taxon>
        <taxon>Bdelloidea</taxon>
        <taxon>Philodinida</taxon>
        <taxon>Philodinidae</taxon>
        <taxon>Rotaria</taxon>
    </lineage>
</organism>
<dbReference type="InterPro" id="IPR000608">
    <property type="entry name" value="UBC"/>
</dbReference>
<dbReference type="Proteomes" id="UP000663836">
    <property type="component" value="Unassembled WGS sequence"/>
</dbReference>
<dbReference type="Proteomes" id="UP000663864">
    <property type="component" value="Unassembled WGS sequence"/>
</dbReference>
<dbReference type="EMBL" id="CAJOBD010014405">
    <property type="protein sequence ID" value="CAF4199743.1"/>
    <property type="molecule type" value="Genomic_DNA"/>
</dbReference>
<dbReference type="PANTHER" id="PTHR24068">
    <property type="entry name" value="UBIQUITIN-CONJUGATING ENZYME E2"/>
    <property type="match status" value="1"/>
</dbReference>
<evidence type="ECO:0000259" key="1">
    <source>
        <dbReference type="PROSITE" id="PS50127"/>
    </source>
</evidence>
<dbReference type="SMART" id="SM00212">
    <property type="entry name" value="UBCc"/>
    <property type="match status" value="1"/>
</dbReference>
<gene>
    <name evidence="3" type="ORF">JBS370_LOCUS36460</name>
    <name evidence="2" type="ORF">ZHD862_LOCUS21684</name>
</gene>
<evidence type="ECO:0000313" key="4">
    <source>
        <dbReference type="Proteomes" id="UP000663864"/>
    </source>
</evidence>
<dbReference type="PROSITE" id="PS50127">
    <property type="entry name" value="UBC_2"/>
    <property type="match status" value="1"/>
</dbReference>
<evidence type="ECO:0000313" key="3">
    <source>
        <dbReference type="EMBL" id="CAF4199743.1"/>
    </source>
</evidence>
<feature type="domain" description="UBC core" evidence="1">
    <location>
        <begin position="17"/>
        <end position="173"/>
    </location>
</feature>
<comment type="caution">
    <text evidence="2">The sequence shown here is derived from an EMBL/GenBank/DDBJ whole genome shotgun (WGS) entry which is preliminary data.</text>
</comment>
<dbReference type="Pfam" id="PF00179">
    <property type="entry name" value="UQ_con"/>
    <property type="match status" value="1"/>
</dbReference>
<dbReference type="Gene3D" id="3.10.110.10">
    <property type="entry name" value="Ubiquitin Conjugating Enzyme"/>
    <property type="match status" value="1"/>
</dbReference>
<name>A0A814UX59_9BILA</name>
<sequence>MAGAAPSPLNKKLWRELTDVKLLKENNKLKQGKFIYENSSFDYSADDLPNGYGQNVIVGRLELTSNIYKNHALRIEIHLPPEYPLKPPEVVMVTPVYHPNVNEKNRLCDNRLTVTETWKNQTTLIEVLEIIIDVLDNPKPEGGPVNTDAAREFIQNKAEYERKATAMIQQNGVPRS</sequence>
<accession>A0A814UX59</accession>
<dbReference type="EMBL" id="CAJNOT010001306">
    <property type="protein sequence ID" value="CAF1179646.1"/>
    <property type="molecule type" value="Genomic_DNA"/>
</dbReference>
<dbReference type="InterPro" id="IPR016135">
    <property type="entry name" value="UBQ-conjugating_enzyme/RWD"/>
</dbReference>